<dbReference type="AlphaFoldDB" id="A0AAN6N2I0"/>
<comment type="caution">
    <text evidence="1">The sequence shown here is derived from an EMBL/GenBank/DDBJ whole genome shotgun (WGS) entry which is preliminary data.</text>
</comment>
<gene>
    <name evidence="1" type="ORF">QBC46DRAFT_174639</name>
</gene>
<dbReference type="EMBL" id="MU853841">
    <property type="protein sequence ID" value="KAK3937966.1"/>
    <property type="molecule type" value="Genomic_DNA"/>
</dbReference>
<organism evidence="1 2">
    <name type="scientific">Diplogelasinospora grovesii</name>
    <dbReference type="NCBI Taxonomy" id="303347"/>
    <lineage>
        <taxon>Eukaryota</taxon>
        <taxon>Fungi</taxon>
        <taxon>Dikarya</taxon>
        <taxon>Ascomycota</taxon>
        <taxon>Pezizomycotina</taxon>
        <taxon>Sordariomycetes</taxon>
        <taxon>Sordariomycetidae</taxon>
        <taxon>Sordariales</taxon>
        <taxon>Diplogelasinosporaceae</taxon>
        <taxon>Diplogelasinospora</taxon>
    </lineage>
</organism>
<reference evidence="2" key="1">
    <citation type="journal article" date="2023" name="Mol. Phylogenet. Evol.">
        <title>Genome-scale phylogeny and comparative genomics of the fungal order Sordariales.</title>
        <authorList>
            <person name="Hensen N."/>
            <person name="Bonometti L."/>
            <person name="Westerberg I."/>
            <person name="Brannstrom I.O."/>
            <person name="Guillou S."/>
            <person name="Cros-Aarteil S."/>
            <person name="Calhoun S."/>
            <person name="Haridas S."/>
            <person name="Kuo A."/>
            <person name="Mondo S."/>
            <person name="Pangilinan J."/>
            <person name="Riley R."/>
            <person name="LaButti K."/>
            <person name="Andreopoulos B."/>
            <person name="Lipzen A."/>
            <person name="Chen C."/>
            <person name="Yan M."/>
            <person name="Daum C."/>
            <person name="Ng V."/>
            <person name="Clum A."/>
            <person name="Steindorff A."/>
            <person name="Ohm R.A."/>
            <person name="Martin F."/>
            <person name="Silar P."/>
            <person name="Natvig D.O."/>
            <person name="Lalanne C."/>
            <person name="Gautier V."/>
            <person name="Ament-Velasquez S.L."/>
            <person name="Kruys A."/>
            <person name="Hutchinson M.I."/>
            <person name="Powell A.J."/>
            <person name="Barry K."/>
            <person name="Miller A.N."/>
            <person name="Grigoriev I.V."/>
            <person name="Debuchy R."/>
            <person name="Gladieux P."/>
            <person name="Hiltunen Thoren M."/>
            <person name="Johannesson H."/>
        </authorList>
    </citation>
    <scope>NUCLEOTIDE SEQUENCE [LARGE SCALE GENOMIC DNA]</scope>
    <source>
        <strain evidence="2">CBS 340.73</strain>
    </source>
</reference>
<protein>
    <submittedName>
        <fullName evidence="1">Uncharacterized protein</fullName>
    </submittedName>
</protein>
<evidence type="ECO:0000313" key="1">
    <source>
        <dbReference type="EMBL" id="KAK3937966.1"/>
    </source>
</evidence>
<accession>A0AAN6N2I0</accession>
<proteinExistence type="predicted"/>
<dbReference type="Proteomes" id="UP001303473">
    <property type="component" value="Unassembled WGS sequence"/>
</dbReference>
<evidence type="ECO:0000313" key="2">
    <source>
        <dbReference type="Proteomes" id="UP001303473"/>
    </source>
</evidence>
<name>A0AAN6N2I0_9PEZI</name>
<keyword evidence="2" id="KW-1185">Reference proteome</keyword>
<sequence>MFGREFHSQRHPSKAMECRGSVGASVICKRSCHLAYLCSSTISAFTIPSFALQDTLASFIHHWALVRLDIWPSTLPSLKYDPFLVKTRQGMDHAFPQGSCTMTNLAVFELSHVFHSSLNDSDAIRDRTQLPELHSQPDQASHTAVVAMAMGRGSLPSHASQKYASAHSHQEDNLCDLQRPPTLISEKSAEYLPLICPTYPCTVRCCHVSL</sequence>